<feature type="compositionally biased region" description="Basic and acidic residues" evidence="1">
    <location>
        <begin position="1"/>
        <end position="35"/>
    </location>
</feature>
<dbReference type="EMBL" id="JATAAI010000010">
    <property type="protein sequence ID" value="KAK1742691.1"/>
    <property type="molecule type" value="Genomic_DNA"/>
</dbReference>
<dbReference type="InterPro" id="IPR036291">
    <property type="entry name" value="NAD(P)-bd_dom_sf"/>
</dbReference>
<feature type="region of interest" description="Disordered" evidence="1">
    <location>
        <begin position="1"/>
        <end position="88"/>
    </location>
</feature>
<organism evidence="3 4">
    <name type="scientific">Skeletonema marinoi</name>
    <dbReference type="NCBI Taxonomy" id="267567"/>
    <lineage>
        <taxon>Eukaryota</taxon>
        <taxon>Sar</taxon>
        <taxon>Stramenopiles</taxon>
        <taxon>Ochrophyta</taxon>
        <taxon>Bacillariophyta</taxon>
        <taxon>Coscinodiscophyceae</taxon>
        <taxon>Thalassiosirophycidae</taxon>
        <taxon>Thalassiosirales</taxon>
        <taxon>Skeletonemataceae</taxon>
        <taxon>Skeletonema</taxon>
        <taxon>Skeletonema marinoi-dohrnii complex</taxon>
    </lineage>
</organism>
<feature type="compositionally biased region" description="Basic and acidic residues" evidence="1">
    <location>
        <begin position="56"/>
        <end position="88"/>
    </location>
</feature>
<dbReference type="Pfam" id="PF00107">
    <property type="entry name" value="ADH_zinc_N"/>
    <property type="match status" value="1"/>
</dbReference>
<gene>
    <name evidence="3" type="ORF">QTG54_006288</name>
</gene>
<dbReference type="Proteomes" id="UP001224775">
    <property type="component" value="Unassembled WGS sequence"/>
</dbReference>
<dbReference type="InterPro" id="IPR013149">
    <property type="entry name" value="ADH-like_C"/>
</dbReference>
<keyword evidence="4" id="KW-1185">Reference proteome</keyword>
<feature type="domain" description="Alcohol dehydrogenase-like C-terminal" evidence="2">
    <location>
        <begin position="122"/>
        <end position="206"/>
    </location>
</feature>
<dbReference type="SUPFAM" id="SSF51735">
    <property type="entry name" value="NAD(P)-binding Rossmann-fold domains"/>
    <property type="match status" value="1"/>
</dbReference>
<dbReference type="PANTHER" id="PTHR43482">
    <property type="entry name" value="PROTEIN AST1-RELATED"/>
    <property type="match status" value="1"/>
</dbReference>
<protein>
    <recommendedName>
        <fullName evidence="2">Alcohol dehydrogenase-like C-terminal domain-containing protein</fullName>
    </recommendedName>
</protein>
<sequence>MGEEGVKPKEAEDVEPKNEAGEQKNEEDVEPKKMEEDEPKDEEDVQQKNEGNIDEVEPKKEDDVDVKPKEEKKEDVEPEVEEKNESKGKDIIEDISMIVENSGQKKSPLFGMKVLVVGAGSPVGLAMLDLARNAGALVYAVSPSSHLGAIRETGANHWYELSRKSVWEADWRTEMDLVIDTIGDSDYISSFYTVMSSRGRLVKVNTTSCEKKYEPLAEEEYGLMNLWKNCKELLDMKGYKERVIKDKTVDYNIFHSYKEDNEAFEEDLCYLHELLQAGKIGSKISSRVGFDKLEGEWKKIMAAGGESGVVVVHPWKVGFTRVG</sequence>
<dbReference type="AlphaFoldDB" id="A0AAD9DCN1"/>
<dbReference type="PANTHER" id="PTHR43482:SF1">
    <property type="entry name" value="PROTEIN AST1-RELATED"/>
    <property type="match status" value="1"/>
</dbReference>
<reference evidence="3" key="1">
    <citation type="submission" date="2023-06" db="EMBL/GenBank/DDBJ databases">
        <title>Survivors Of The Sea: Transcriptome response of Skeletonema marinoi to long-term dormancy.</title>
        <authorList>
            <person name="Pinder M.I.M."/>
            <person name="Kourtchenko O."/>
            <person name="Robertson E.K."/>
            <person name="Larsson T."/>
            <person name="Maumus F."/>
            <person name="Osuna-Cruz C.M."/>
            <person name="Vancaester E."/>
            <person name="Stenow R."/>
            <person name="Vandepoele K."/>
            <person name="Ploug H."/>
            <person name="Bruchert V."/>
            <person name="Godhe A."/>
            <person name="Topel M."/>
        </authorList>
    </citation>
    <scope>NUCLEOTIDE SEQUENCE</scope>
    <source>
        <strain evidence="3">R05AC</strain>
    </source>
</reference>
<proteinExistence type="predicted"/>
<evidence type="ECO:0000256" key="1">
    <source>
        <dbReference type="SAM" id="MobiDB-lite"/>
    </source>
</evidence>
<comment type="caution">
    <text evidence="3">The sequence shown here is derived from an EMBL/GenBank/DDBJ whole genome shotgun (WGS) entry which is preliminary data.</text>
</comment>
<evidence type="ECO:0000259" key="2">
    <source>
        <dbReference type="Pfam" id="PF00107"/>
    </source>
</evidence>
<evidence type="ECO:0000313" key="3">
    <source>
        <dbReference type="EMBL" id="KAK1742691.1"/>
    </source>
</evidence>
<dbReference type="Gene3D" id="3.90.180.10">
    <property type="entry name" value="Medium-chain alcohol dehydrogenases, catalytic domain"/>
    <property type="match status" value="1"/>
</dbReference>
<evidence type="ECO:0000313" key="4">
    <source>
        <dbReference type="Proteomes" id="UP001224775"/>
    </source>
</evidence>
<name>A0AAD9DCN1_9STRA</name>
<dbReference type="InterPro" id="IPR052585">
    <property type="entry name" value="Lipid_raft_assoc_Zn_ADH"/>
</dbReference>
<dbReference type="Gene3D" id="3.40.50.720">
    <property type="entry name" value="NAD(P)-binding Rossmann-like Domain"/>
    <property type="match status" value="1"/>
</dbReference>
<accession>A0AAD9DCN1</accession>